<feature type="binding site" evidence="6">
    <location>
        <position position="63"/>
    </location>
    <ligand>
        <name>Zn(2+)</name>
        <dbReference type="ChEBI" id="CHEBI:29105"/>
    </ligand>
</feature>
<feature type="domain" description="C2H2-type" evidence="8">
    <location>
        <begin position="1133"/>
        <end position="1156"/>
    </location>
</feature>
<feature type="domain" description="C2H2-type" evidence="8">
    <location>
        <begin position="419"/>
        <end position="446"/>
    </location>
</feature>
<dbReference type="GO" id="GO:0008270">
    <property type="term" value="F:zinc ion binding"/>
    <property type="evidence" value="ECO:0007669"/>
    <property type="project" value="UniProtKB-UniRule"/>
</dbReference>
<dbReference type="PANTHER" id="PTHR24409:SF295">
    <property type="entry name" value="AZ2-RELATED"/>
    <property type="match status" value="1"/>
</dbReference>
<dbReference type="InterPro" id="IPR013087">
    <property type="entry name" value="Znf_C2H2_type"/>
</dbReference>
<evidence type="ECO:0000313" key="10">
    <source>
        <dbReference type="EMBL" id="KAF7988787.1"/>
    </source>
</evidence>
<dbReference type="Pfam" id="PF00096">
    <property type="entry name" value="zf-C2H2"/>
    <property type="match status" value="4"/>
</dbReference>
<accession>A0A835CM06</accession>
<comment type="caution">
    <text evidence="10">The sequence shown here is derived from an EMBL/GenBank/DDBJ whole genome shotgun (WGS) entry which is preliminary data.</text>
</comment>
<feature type="compositionally biased region" description="Acidic residues" evidence="7">
    <location>
        <begin position="863"/>
        <end position="901"/>
    </location>
</feature>
<dbReference type="GO" id="GO:0000981">
    <property type="term" value="F:DNA-binding transcription factor activity, RNA polymerase II-specific"/>
    <property type="evidence" value="ECO:0007669"/>
    <property type="project" value="TreeGrafter"/>
</dbReference>
<feature type="binding site" evidence="6">
    <location>
        <position position="60"/>
    </location>
    <ligand>
        <name>Zn(2+)</name>
        <dbReference type="ChEBI" id="CHEBI:29105"/>
    </ligand>
</feature>
<dbReference type="PROSITE" id="PS00028">
    <property type="entry name" value="ZINC_FINGER_C2H2_1"/>
    <property type="match status" value="18"/>
</dbReference>
<dbReference type="OrthoDB" id="10039931at2759"/>
<feature type="region of interest" description="Disordered" evidence="7">
    <location>
        <begin position="463"/>
        <end position="485"/>
    </location>
</feature>
<reference evidence="10 11" key="1">
    <citation type="submission" date="2020-08" db="EMBL/GenBank/DDBJ databases">
        <title>Aphidius gifuensis genome sequencing and assembly.</title>
        <authorList>
            <person name="Du Z."/>
        </authorList>
    </citation>
    <scope>NUCLEOTIDE SEQUENCE [LARGE SCALE GENOMIC DNA]</scope>
    <source>
        <strain evidence="10">YNYX2018</strain>
        <tissue evidence="10">Adults</tissue>
    </source>
</reference>
<evidence type="ECO:0000256" key="2">
    <source>
        <dbReference type="ARBA" id="ARBA00022737"/>
    </source>
</evidence>
<dbReference type="InterPro" id="IPR012934">
    <property type="entry name" value="Znf_AD"/>
</dbReference>
<dbReference type="Gene3D" id="3.40.1800.20">
    <property type="match status" value="1"/>
</dbReference>
<dbReference type="Pfam" id="PF07776">
    <property type="entry name" value="zf-AD"/>
    <property type="match status" value="1"/>
</dbReference>
<feature type="region of interest" description="Disordered" evidence="7">
    <location>
        <begin position="653"/>
        <end position="681"/>
    </location>
</feature>
<feature type="binding site" evidence="6">
    <location>
        <position position="14"/>
    </location>
    <ligand>
        <name>Zn(2+)</name>
        <dbReference type="ChEBI" id="CHEBI:29105"/>
    </ligand>
</feature>
<evidence type="ECO:0000256" key="4">
    <source>
        <dbReference type="ARBA" id="ARBA00022833"/>
    </source>
</evidence>
<feature type="domain" description="C2H2-type" evidence="8">
    <location>
        <begin position="606"/>
        <end position="633"/>
    </location>
</feature>
<dbReference type="GO" id="GO:0005634">
    <property type="term" value="C:nucleus"/>
    <property type="evidence" value="ECO:0007669"/>
    <property type="project" value="InterPro"/>
</dbReference>
<feature type="region of interest" description="Disordered" evidence="7">
    <location>
        <begin position="265"/>
        <end position="319"/>
    </location>
</feature>
<dbReference type="SUPFAM" id="SSF57716">
    <property type="entry name" value="Glucocorticoid receptor-like (DNA-binding domain)"/>
    <property type="match status" value="1"/>
</dbReference>
<keyword evidence="2" id="KW-0677">Repeat</keyword>
<feature type="domain" description="C2H2-type" evidence="8">
    <location>
        <begin position="1191"/>
        <end position="1219"/>
    </location>
</feature>
<evidence type="ECO:0000256" key="6">
    <source>
        <dbReference type="PROSITE-ProRule" id="PRU01263"/>
    </source>
</evidence>
<dbReference type="SMART" id="SM00355">
    <property type="entry name" value="ZnF_C2H2"/>
    <property type="match status" value="20"/>
</dbReference>
<feature type="binding site" evidence="6">
    <location>
        <position position="17"/>
    </location>
    <ligand>
        <name>Zn(2+)</name>
        <dbReference type="ChEBI" id="CHEBI:29105"/>
    </ligand>
</feature>
<keyword evidence="1 6" id="KW-0479">Metal-binding</keyword>
<dbReference type="Pfam" id="PF12874">
    <property type="entry name" value="zf-met"/>
    <property type="match status" value="1"/>
</dbReference>
<feature type="domain" description="C2H2-type" evidence="8">
    <location>
        <begin position="982"/>
        <end position="1009"/>
    </location>
</feature>
<feature type="domain" description="ZAD" evidence="9">
    <location>
        <begin position="12"/>
        <end position="87"/>
    </location>
</feature>
<evidence type="ECO:0000256" key="5">
    <source>
        <dbReference type="PROSITE-ProRule" id="PRU00042"/>
    </source>
</evidence>
<dbReference type="SMART" id="SM00868">
    <property type="entry name" value="zf-AD"/>
    <property type="match status" value="1"/>
</dbReference>
<dbReference type="SUPFAM" id="SSF57667">
    <property type="entry name" value="beta-beta-alpha zinc fingers"/>
    <property type="match status" value="4"/>
</dbReference>
<dbReference type="InterPro" id="IPR036236">
    <property type="entry name" value="Znf_C2H2_sf"/>
</dbReference>
<feature type="region of interest" description="Disordered" evidence="7">
    <location>
        <begin position="858"/>
        <end position="904"/>
    </location>
</feature>
<feature type="domain" description="C2H2-type" evidence="8">
    <location>
        <begin position="680"/>
        <end position="703"/>
    </location>
</feature>
<evidence type="ECO:0000259" key="9">
    <source>
        <dbReference type="PROSITE" id="PS51915"/>
    </source>
</evidence>
<feature type="compositionally biased region" description="Acidic residues" evidence="7">
    <location>
        <begin position="306"/>
        <end position="319"/>
    </location>
</feature>
<evidence type="ECO:0000313" key="11">
    <source>
        <dbReference type="Proteomes" id="UP000639338"/>
    </source>
</evidence>
<feature type="domain" description="C2H2-type" evidence="8">
    <location>
        <begin position="1025"/>
        <end position="1053"/>
    </location>
</feature>
<feature type="region of interest" description="Disordered" evidence="7">
    <location>
        <begin position="1152"/>
        <end position="1186"/>
    </location>
</feature>
<name>A0A835CM06_APHGI</name>
<gene>
    <name evidence="10" type="ORF">HCN44_007097</name>
</gene>
<organism evidence="10 11">
    <name type="scientific">Aphidius gifuensis</name>
    <name type="common">Parasitoid wasp</name>
    <dbReference type="NCBI Taxonomy" id="684658"/>
    <lineage>
        <taxon>Eukaryota</taxon>
        <taxon>Metazoa</taxon>
        <taxon>Ecdysozoa</taxon>
        <taxon>Arthropoda</taxon>
        <taxon>Hexapoda</taxon>
        <taxon>Insecta</taxon>
        <taxon>Pterygota</taxon>
        <taxon>Neoptera</taxon>
        <taxon>Endopterygota</taxon>
        <taxon>Hymenoptera</taxon>
        <taxon>Apocrita</taxon>
        <taxon>Ichneumonoidea</taxon>
        <taxon>Braconidae</taxon>
        <taxon>Aphidiinae</taxon>
        <taxon>Aphidius</taxon>
    </lineage>
</organism>
<dbReference type="Pfam" id="PF13912">
    <property type="entry name" value="zf-C2H2_6"/>
    <property type="match status" value="2"/>
</dbReference>
<dbReference type="Proteomes" id="UP000639338">
    <property type="component" value="Unassembled WGS sequence"/>
</dbReference>
<evidence type="ECO:0000256" key="3">
    <source>
        <dbReference type="ARBA" id="ARBA00022771"/>
    </source>
</evidence>
<feature type="domain" description="C2H2-type" evidence="8">
    <location>
        <begin position="774"/>
        <end position="801"/>
    </location>
</feature>
<dbReference type="PANTHER" id="PTHR24409">
    <property type="entry name" value="ZINC FINGER PROTEIN 142"/>
    <property type="match status" value="1"/>
</dbReference>
<dbReference type="PROSITE" id="PS50157">
    <property type="entry name" value="ZINC_FINGER_C2H2_2"/>
    <property type="match status" value="11"/>
</dbReference>
<keyword evidence="3 5" id="KW-0863">Zinc-finger</keyword>
<feature type="domain" description="C2H2-type" evidence="8">
    <location>
        <begin position="944"/>
        <end position="971"/>
    </location>
</feature>
<feature type="compositionally biased region" description="Low complexity" evidence="7">
    <location>
        <begin position="653"/>
        <end position="663"/>
    </location>
</feature>
<dbReference type="PROSITE" id="PS51915">
    <property type="entry name" value="ZAD"/>
    <property type="match status" value="1"/>
</dbReference>
<feature type="region of interest" description="Disordered" evidence="7">
    <location>
        <begin position="1072"/>
        <end position="1103"/>
    </location>
</feature>
<feature type="domain" description="C2H2-type" evidence="8">
    <location>
        <begin position="348"/>
        <end position="370"/>
    </location>
</feature>
<proteinExistence type="predicted"/>
<feature type="compositionally biased region" description="Basic and acidic residues" evidence="7">
    <location>
        <begin position="1090"/>
        <end position="1103"/>
    </location>
</feature>
<dbReference type="Gene3D" id="3.30.160.60">
    <property type="entry name" value="Classic Zinc Finger"/>
    <property type="match status" value="7"/>
</dbReference>
<dbReference type="EMBL" id="JACMRX010000005">
    <property type="protein sequence ID" value="KAF7988787.1"/>
    <property type="molecule type" value="Genomic_DNA"/>
</dbReference>
<feature type="domain" description="C2H2-type" evidence="8">
    <location>
        <begin position="907"/>
        <end position="935"/>
    </location>
</feature>
<keyword evidence="11" id="KW-1185">Reference proteome</keyword>
<evidence type="ECO:0000256" key="7">
    <source>
        <dbReference type="SAM" id="MobiDB-lite"/>
    </source>
</evidence>
<evidence type="ECO:0000259" key="8">
    <source>
        <dbReference type="PROSITE" id="PS50157"/>
    </source>
</evidence>
<dbReference type="GO" id="GO:0000977">
    <property type="term" value="F:RNA polymerase II transcription regulatory region sequence-specific DNA binding"/>
    <property type="evidence" value="ECO:0007669"/>
    <property type="project" value="TreeGrafter"/>
</dbReference>
<protein>
    <submittedName>
        <fullName evidence="10">Uncharacterized protein</fullName>
    </submittedName>
</protein>
<sequence>MDDIVELDNIKNVCRLCLSTDEPKIDIFGIKESSLPFDELIHQHLLIEVASDDKLSTLICEGCIDKVKDWHIYKESCKKSQEKLQQWLVKNISNNSLNMDPSVKDDTNVKSPAELSQADVSVEDIIPEEISSIENDSTLNTTMDDVSMESIEEDSPVKNEELKTQKNTKADKIEIKREPHDDYDNIDVESVADSELLINPMAGVTNKIIEPDSTQKFTKSKKKIRRGLRTHFRGVRAFKKKCSHCQVILHSKFSYKNHMQRYHNDDNNLIENSDNNTKEIETGNSTEDDEYYDGEKQQEQQQQQSNEDDEVMDDEESIEDVEDELISMEKNAPLTQVQENIISQLKTFSCYSCQQVFNDRRSTLNHIRQHMPDLRPYTCIACLTEFPDRSIYKLHCGASFECAMKIALVTPKHGTEKYFTCNMCLRPMPNRKDLLTHLSKHSDRQYEQLTAPQKTPIKLKSTTTTTTTTNIEKTTPMNNSSNKKTNNKLINPSLLLGPYQNGAPSHNHTCIYCGMIYKHKPNMLKHRELCQRLPPHERNSYHCAHCGLTFLIFKKFQSHTNTEHRRKEIICYLCGSKYKHAHEFLAHYQEHRDSKNDNKNNKIIKYGCPLCPKEFTTQNQLQQHKTSHLKLKNTDKPLTIDDDLKLIGDCSMQQEQQEQPQQQDTPIFSPPSGEPGSRSTECRSCGKIFANYPNLRRHVRTAHIINGRFCCPNCTKTFTSEDLWIQHGQRAHPRDIEASTILITCQQCKKVFNDAEQHSQHLIEEHGIDEDDHLACDICGKRFSNETSLKIHRGHHFRRDSRLSIRNIPNPMEQVQVEIVEGTNELNLSPIKIDKLTSPSSIRSSSPSKVKKNLMLDSFNDLSNDDNNDDEDENEGDDDGNNIDDDGGDDVDDDEANNDDIDNSKSLQCTVCNNNFNDIQDLRKHLVDVHCTENKIDDSFNEELQCNLCTNIFNDEQSLDEHMKWHKEDSLLNDVVRAPPDIMCDICGKYYSSIKSLTKHKKLHKTNSANIKFTSVKKPPITASFPCPICKKVFNNENSMKKHKAGAHYARRTIASIAAAAAAAAAASTSTTSPSIPLSVATPSPRKSSTKSDDSEIRPKRPKLDFDIIRKAYNLGEPSGSSVGTPNTSKKPVTCGICKKLFPTKSSLYKHRSNVHKITSKSPAKNKTTDDNNDDNGGGASGSVADDDDGVQCSDCFKIFSNSSNMRQHYTKVHGNGEKHYCTIDDCNEEFDTSVAKQLHEKSHMSMLFQCNYCDKNMFNRGAIDSHLLTDHSSNVNDDNLNDEKKHFKKVDLDDYEVKGADGRVCPVCLIKYPNIKALKIHYVKIHEGNT</sequence>
<evidence type="ECO:0000256" key="1">
    <source>
        <dbReference type="ARBA" id="ARBA00022723"/>
    </source>
</evidence>
<keyword evidence="4 6" id="KW-0862">Zinc</keyword>